<evidence type="ECO:0000313" key="6">
    <source>
        <dbReference type="Proteomes" id="UP000678499"/>
    </source>
</evidence>
<feature type="non-terminal residue" evidence="5">
    <location>
        <position position="1"/>
    </location>
</feature>
<dbReference type="InterPro" id="IPR019734">
    <property type="entry name" value="TPR_rpt"/>
</dbReference>
<evidence type="ECO:0000256" key="4">
    <source>
        <dbReference type="PROSITE-ProRule" id="PRU00339"/>
    </source>
</evidence>
<evidence type="ECO:0008006" key="7">
    <source>
        <dbReference type="Google" id="ProtNLM"/>
    </source>
</evidence>
<evidence type="ECO:0000256" key="1">
    <source>
        <dbReference type="ARBA" id="ARBA00022737"/>
    </source>
</evidence>
<dbReference type="GO" id="GO:0060271">
    <property type="term" value="P:cilium assembly"/>
    <property type="evidence" value="ECO:0007669"/>
    <property type="project" value="TreeGrafter"/>
</dbReference>
<evidence type="ECO:0000256" key="3">
    <source>
        <dbReference type="ARBA" id="ARBA00023778"/>
    </source>
</evidence>
<dbReference type="PANTHER" id="PTHR44186">
    <property type="match status" value="1"/>
</dbReference>
<evidence type="ECO:0000313" key="5">
    <source>
        <dbReference type="EMBL" id="CAD7282656.1"/>
    </source>
</evidence>
<dbReference type="OrthoDB" id="309339at2759"/>
<dbReference type="EMBL" id="CAJPEX010004117">
    <property type="protein sequence ID" value="CAG0922808.1"/>
    <property type="molecule type" value="Genomic_DNA"/>
</dbReference>
<feature type="repeat" description="TPR" evidence="4">
    <location>
        <begin position="175"/>
        <end position="208"/>
    </location>
</feature>
<name>A0A7R9GHH7_9CRUS</name>
<dbReference type="Proteomes" id="UP000678499">
    <property type="component" value="Unassembled WGS sequence"/>
</dbReference>
<comment type="similarity">
    <text evidence="3">Belongs to the BBS4 family.</text>
</comment>
<dbReference type="AlphaFoldDB" id="A0A7R9GHH7"/>
<organism evidence="5">
    <name type="scientific">Notodromas monacha</name>
    <dbReference type="NCBI Taxonomy" id="399045"/>
    <lineage>
        <taxon>Eukaryota</taxon>
        <taxon>Metazoa</taxon>
        <taxon>Ecdysozoa</taxon>
        <taxon>Arthropoda</taxon>
        <taxon>Crustacea</taxon>
        <taxon>Oligostraca</taxon>
        <taxon>Ostracoda</taxon>
        <taxon>Podocopa</taxon>
        <taxon>Podocopida</taxon>
        <taxon>Cypridocopina</taxon>
        <taxon>Cypridoidea</taxon>
        <taxon>Cyprididae</taxon>
        <taxon>Notodromas</taxon>
    </lineage>
</organism>
<dbReference type="GO" id="GO:0036064">
    <property type="term" value="C:ciliary basal body"/>
    <property type="evidence" value="ECO:0007669"/>
    <property type="project" value="TreeGrafter"/>
</dbReference>
<dbReference type="PROSITE" id="PS50005">
    <property type="entry name" value="TPR"/>
    <property type="match status" value="1"/>
</dbReference>
<dbReference type="SUPFAM" id="SSF48452">
    <property type="entry name" value="TPR-like"/>
    <property type="match status" value="2"/>
</dbReference>
<dbReference type="GO" id="GO:0061512">
    <property type="term" value="P:protein localization to cilium"/>
    <property type="evidence" value="ECO:0007669"/>
    <property type="project" value="TreeGrafter"/>
</dbReference>
<sequence>MNRGADKMVVEGPPTNCKPFAQLCLNITSPSSALELASVDRRNWLIHLHFVRQEHDICKRLIEEQLDETRGMCEYANFIMAVILRHEGKIQESLELFQACAVLNPSNVDNLKQAAHSLFLLGRHKAAVDIYLETLKYCAKDWEISHNIGLCKLYLGEVDEAQKFFRDALQCEKNPLTYHFLGRTYIALNDLPAAIEVFQAAVDVFPWDSNLNTTMGLLYLQSGHLGRAFERLGNALTLDSEKVQQLCRKILQGGNSARGINEFNAFESRPNGKALLAAGAIMQMHGDHDAALGKYRVAAFCTPESAPLWNNIAMAFYGKNKFVAAISCLKRAHYLNPIDWKVLWNLGLVHLTMHQYATAFNFLSAAGNLRPNRGNIFSLLGGRKGNAVTLTRLNDAENARLAYVEAVKLDEKDWLVCLNYAYFLNTVPDRDAAVEMMNLLQKRVLARISSKRASSSLDIDFEVKLGELLPQSYSYHKWPIEFLLNTVIELSSRLAQALGMDWNLEAAIRAKRTSRTTTIQTEKLIATDDTREEVEVGGTAEV</sequence>
<proteinExistence type="inferred from homology"/>
<gene>
    <name evidence="5" type="ORF">NMOB1V02_LOCUS10278</name>
</gene>
<keyword evidence="6" id="KW-1185">Reference proteome</keyword>
<protein>
    <recommendedName>
        <fullName evidence="7">Bardet-Biedl syndrome 4 protein</fullName>
    </recommendedName>
</protein>
<keyword evidence="1" id="KW-0677">Repeat</keyword>
<dbReference type="InterPro" id="IPR011990">
    <property type="entry name" value="TPR-like_helical_dom_sf"/>
</dbReference>
<evidence type="ECO:0000256" key="2">
    <source>
        <dbReference type="ARBA" id="ARBA00022803"/>
    </source>
</evidence>
<dbReference type="Gene3D" id="1.25.40.10">
    <property type="entry name" value="Tetratricopeptide repeat domain"/>
    <property type="match status" value="2"/>
</dbReference>
<dbReference type="Pfam" id="PF13181">
    <property type="entry name" value="TPR_8"/>
    <property type="match status" value="2"/>
</dbReference>
<dbReference type="SMART" id="SM00028">
    <property type="entry name" value="TPR"/>
    <property type="match status" value="8"/>
</dbReference>
<dbReference type="EMBL" id="OA886154">
    <property type="protein sequence ID" value="CAD7282656.1"/>
    <property type="molecule type" value="Genomic_DNA"/>
</dbReference>
<reference evidence="5" key="1">
    <citation type="submission" date="2020-11" db="EMBL/GenBank/DDBJ databases">
        <authorList>
            <person name="Tran Van P."/>
        </authorList>
    </citation>
    <scope>NUCLEOTIDE SEQUENCE</scope>
</reference>
<accession>A0A7R9GHH7</accession>
<keyword evidence="2 4" id="KW-0802">TPR repeat</keyword>
<dbReference type="PANTHER" id="PTHR44186:SF1">
    <property type="entry name" value="BARDET-BIEDL SYNDROME 4 PROTEIN"/>
    <property type="match status" value="1"/>
</dbReference>